<feature type="transmembrane region" description="Helical" evidence="1">
    <location>
        <begin position="50"/>
        <end position="71"/>
    </location>
</feature>
<dbReference type="EMBL" id="JBIRPU010000019">
    <property type="protein sequence ID" value="MFI0795539.1"/>
    <property type="molecule type" value="Genomic_DNA"/>
</dbReference>
<keyword evidence="1" id="KW-0472">Membrane</keyword>
<dbReference type="RefSeq" id="WP_396682860.1">
    <property type="nucleotide sequence ID" value="NZ_JBIRPU010000019.1"/>
</dbReference>
<sequence length="229" mass="23927">MVGSQLNWDEYATAWARLHGGFDPRAAAPVVRAWLRFAYHFGYVLGRLRVTPTAVTVAGVLLCLCVPLFAVRPVNGPVIGALFVLAASVADSVDGAVAVATNRTTRLGYVYDSVADRLGEVAWLAAFWLLGAPGALVVAAGGLSWLHEYVRARAVSAGMREIGAVTVGERPTRVCVALVGLLLAGLAGLIDPDLTAGTITMATAVWVLLAGFGLGQLFSTVRRALVNAA</sequence>
<dbReference type="InterPro" id="IPR000462">
    <property type="entry name" value="CDP-OH_P_trans"/>
</dbReference>
<organism evidence="2 3">
    <name type="scientific">Micromonospora rubida</name>
    <dbReference type="NCBI Taxonomy" id="2697657"/>
    <lineage>
        <taxon>Bacteria</taxon>
        <taxon>Bacillati</taxon>
        <taxon>Actinomycetota</taxon>
        <taxon>Actinomycetes</taxon>
        <taxon>Micromonosporales</taxon>
        <taxon>Micromonosporaceae</taxon>
        <taxon>Micromonospora</taxon>
    </lineage>
</organism>
<dbReference type="Pfam" id="PF01066">
    <property type="entry name" value="CDP-OH_P_transf"/>
    <property type="match status" value="1"/>
</dbReference>
<comment type="caution">
    <text evidence="2">The sequence shown here is derived from an EMBL/GenBank/DDBJ whole genome shotgun (WGS) entry which is preliminary data.</text>
</comment>
<protein>
    <submittedName>
        <fullName evidence="2">CDP-alcohol phosphatidyltransferase family protein</fullName>
        <ecNumber evidence="2">2.7.8.-</ecNumber>
    </submittedName>
</protein>
<feature type="transmembrane region" description="Helical" evidence="1">
    <location>
        <begin position="196"/>
        <end position="215"/>
    </location>
</feature>
<feature type="transmembrane region" description="Helical" evidence="1">
    <location>
        <begin position="121"/>
        <end position="150"/>
    </location>
</feature>
<dbReference type="Gene3D" id="1.20.120.1760">
    <property type="match status" value="1"/>
</dbReference>
<proteinExistence type="predicted"/>
<dbReference type="GO" id="GO:0016740">
    <property type="term" value="F:transferase activity"/>
    <property type="evidence" value="ECO:0007669"/>
    <property type="project" value="UniProtKB-KW"/>
</dbReference>
<keyword evidence="1" id="KW-0812">Transmembrane</keyword>
<feature type="transmembrane region" description="Helical" evidence="1">
    <location>
        <begin position="171"/>
        <end position="190"/>
    </location>
</feature>
<reference evidence="2 3" key="1">
    <citation type="submission" date="2024-10" db="EMBL/GenBank/DDBJ databases">
        <title>The Natural Products Discovery Center: Release of the First 8490 Sequenced Strains for Exploring Actinobacteria Biosynthetic Diversity.</title>
        <authorList>
            <person name="Kalkreuter E."/>
            <person name="Kautsar S.A."/>
            <person name="Yang D."/>
            <person name="Bader C.D."/>
            <person name="Teijaro C.N."/>
            <person name="Fluegel L."/>
            <person name="Davis C.M."/>
            <person name="Simpson J.R."/>
            <person name="Lauterbach L."/>
            <person name="Steele A.D."/>
            <person name="Gui C."/>
            <person name="Meng S."/>
            <person name="Li G."/>
            <person name="Viehrig K."/>
            <person name="Ye F."/>
            <person name="Su P."/>
            <person name="Kiefer A.F."/>
            <person name="Nichols A."/>
            <person name="Cepeda A.J."/>
            <person name="Yan W."/>
            <person name="Fan B."/>
            <person name="Jiang Y."/>
            <person name="Adhikari A."/>
            <person name="Zheng C.-J."/>
            <person name="Schuster L."/>
            <person name="Cowan T.M."/>
            <person name="Smanski M.J."/>
            <person name="Chevrette M.G."/>
            <person name="De Carvalho L.P.S."/>
            <person name="Shen B."/>
        </authorList>
    </citation>
    <scope>NUCLEOTIDE SEQUENCE [LARGE SCALE GENOMIC DNA]</scope>
    <source>
        <strain evidence="2 3">NPDC021253</strain>
    </source>
</reference>
<keyword evidence="3" id="KW-1185">Reference proteome</keyword>
<feature type="transmembrane region" description="Helical" evidence="1">
    <location>
        <begin position="78"/>
        <end position="101"/>
    </location>
</feature>
<evidence type="ECO:0000313" key="2">
    <source>
        <dbReference type="EMBL" id="MFI0795539.1"/>
    </source>
</evidence>
<dbReference type="Proteomes" id="UP001611075">
    <property type="component" value="Unassembled WGS sequence"/>
</dbReference>
<gene>
    <name evidence="2" type="ORF">ACH4OY_23095</name>
</gene>
<evidence type="ECO:0000256" key="1">
    <source>
        <dbReference type="SAM" id="Phobius"/>
    </source>
</evidence>
<accession>A0ABW7SPA7</accession>
<dbReference type="InterPro" id="IPR043130">
    <property type="entry name" value="CDP-OH_PTrfase_TM_dom"/>
</dbReference>
<name>A0ABW7SPA7_9ACTN</name>
<keyword evidence="1" id="KW-1133">Transmembrane helix</keyword>
<evidence type="ECO:0000313" key="3">
    <source>
        <dbReference type="Proteomes" id="UP001611075"/>
    </source>
</evidence>
<keyword evidence="2" id="KW-0808">Transferase</keyword>
<dbReference type="EC" id="2.7.8.-" evidence="2"/>